<accession>A0A1E5UP44</accession>
<evidence type="ECO:0000313" key="3">
    <source>
        <dbReference type="Proteomes" id="UP000095767"/>
    </source>
</evidence>
<evidence type="ECO:0000259" key="1">
    <source>
        <dbReference type="Pfam" id="PF14303"/>
    </source>
</evidence>
<dbReference type="STRING" id="888268.A0A1E5UP44"/>
<gene>
    <name evidence="2" type="ORF">BAE44_0024396</name>
</gene>
<name>A0A1E5UP44_9POAL</name>
<proteinExistence type="predicted"/>
<dbReference type="Pfam" id="PF14303">
    <property type="entry name" value="NAM-associated"/>
    <property type="match status" value="1"/>
</dbReference>
<keyword evidence="3" id="KW-1185">Reference proteome</keyword>
<feature type="domain" description="No apical meristem-associated C-terminal" evidence="1">
    <location>
        <begin position="81"/>
        <end position="222"/>
    </location>
</feature>
<dbReference type="OrthoDB" id="674687at2759"/>
<dbReference type="PANTHER" id="PTHR45125">
    <property type="entry name" value="F21J9.4-RELATED"/>
    <property type="match status" value="1"/>
</dbReference>
<comment type="caution">
    <text evidence="2">The sequence shown here is derived from an EMBL/GenBank/DDBJ whole genome shotgun (WGS) entry which is preliminary data.</text>
</comment>
<dbReference type="EMBL" id="LWDX02069492">
    <property type="protein sequence ID" value="OEL14585.1"/>
    <property type="molecule type" value="Genomic_DNA"/>
</dbReference>
<dbReference type="AlphaFoldDB" id="A0A1E5UP44"/>
<sequence>MEPTTGGAYWKRIYEYYNSHKDFLSTRFSESLSKRWAIIQAAVARFCSFFAEQGRLNESGKTEENRLNDATAEYEVIIRTKFKFLHCWYILRGERKWQDTLPALLKGRKGKGKASALASAAPTKTVGASEGRPICRDRAKKLRSGEGGDSSSSACLEVLQRLTVSREADTEARDVKLDTCCKWRLKRAYSIDAVREDEIMSMDLEGLPERKRRYWEARQNEIMDRRLDGHADPMQSNSLAFFCSHRIHAVRRDPTGELGSRTDGPNWSPSRRVRELALALLHGVHRGVPRPVRHLLEPLLRHTRPGTAVDAAPGASAAISTNSAAHRRTQAFTAVTAPPPPPSA</sequence>
<organism evidence="2 3">
    <name type="scientific">Dichanthelium oligosanthes</name>
    <dbReference type="NCBI Taxonomy" id="888268"/>
    <lineage>
        <taxon>Eukaryota</taxon>
        <taxon>Viridiplantae</taxon>
        <taxon>Streptophyta</taxon>
        <taxon>Embryophyta</taxon>
        <taxon>Tracheophyta</taxon>
        <taxon>Spermatophyta</taxon>
        <taxon>Magnoliopsida</taxon>
        <taxon>Liliopsida</taxon>
        <taxon>Poales</taxon>
        <taxon>Poaceae</taxon>
        <taxon>PACMAD clade</taxon>
        <taxon>Panicoideae</taxon>
        <taxon>Panicodae</taxon>
        <taxon>Paniceae</taxon>
        <taxon>Dichantheliinae</taxon>
        <taxon>Dichanthelium</taxon>
    </lineage>
</organism>
<protein>
    <recommendedName>
        <fullName evidence="1">No apical meristem-associated C-terminal domain-containing protein</fullName>
    </recommendedName>
</protein>
<evidence type="ECO:0000313" key="2">
    <source>
        <dbReference type="EMBL" id="OEL14585.1"/>
    </source>
</evidence>
<reference evidence="2 3" key="1">
    <citation type="submission" date="2016-09" db="EMBL/GenBank/DDBJ databases">
        <title>The draft genome of Dichanthelium oligosanthes: A C3 panicoid grass species.</title>
        <authorList>
            <person name="Studer A.J."/>
            <person name="Schnable J.C."/>
            <person name="Brutnell T.P."/>
        </authorList>
    </citation>
    <scope>NUCLEOTIDE SEQUENCE [LARGE SCALE GENOMIC DNA]</scope>
    <source>
        <strain evidence="3">cv. Kellogg 1175</strain>
        <tissue evidence="2">Leaf</tissue>
    </source>
</reference>
<dbReference type="Proteomes" id="UP000095767">
    <property type="component" value="Unassembled WGS sequence"/>
</dbReference>
<dbReference type="InterPro" id="IPR029466">
    <property type="entry name" value="NAM-associated_C"/>
</dbReference>
<dbReference type="PANTHER" id="PTHR45125:SF40">
    <property type="entry name" value="OS06G0117800 PROTEIN"/>
    <property type="match status" value="1"/>
</dbReference>